<gene>
    <name evidence="1" type="ORF">S01H1_52260</name>
</gene>
<dbReference type="Gene3D" id="3.30.2130.10">
    <property type="entry name" value="VC0802-like"/>
    <property type="match status" value="1"/>
</dbReference>
<dbReference type="SUPFAM" id="SSF55021">
    <property type="entry name" value="ACT-like"/>
    <property type="match status" value="1"/>
</dbReference>
<dbReference type="InterPro" id="IPR045865">
    <property type="entry name" value="ACT-like_dom_sf"/>
</dbReference>
<organism evidence="1">
    <name type="scientific">marine sediment metagenome</name>
    <dbReference type="NCBI Taxonomy" id="412755"/>
    <lineage>
        <taxon>unclassified sequences</taxon>
        <taxon>metagenomes</taxon>
        <taxon>ecological metagenomes</taxon>
    </lineage>
</organism>
<reference evidence="1" key="1">
    <citation type="journal article" date="2014" name="Front. Microbiol.">
        <title>High frequency of phylogenetically diverse reductive dehalogenase-homologous genes in deep subseafloor sedimentary metagenomes.</title>
        <authorList>
            <person name="Kawai M."/>
            <person name="Futagami T."/>
            <person name="Toyoda A."/>
            <person name="Takaki Y."/>
            <person name="Nishi S."/>
            <person name="Hori S."/>
            <person name="Arai W."/>
            <person name="Tsubouchi T."/>
            <person name="Morono Y."/>
            <person name="Uchiyama I."/>
            <person name="Ito T."/>
            <person name="Fujiyama A."/>
            <person name="Inagaki F."/>
            <person name="Takami H."/>
        </authorList>
    </citation>
    <scope>NUCLEOTIDE SEQUENCE</scope>
    <source>
        <strain evidence="1">Expedition CK06-06</strain>
    </source>
</reference>
<accession>X0VVN5</accession>
<protein>
    <recommendedName>
        <fullName evidence="2">ACT domain-containing protein</fullName>
    </recommendedName>
</protein>
<sequence>DAVLIAIRRYKLSQHEEIFDTAQKMLGQTVNLSTKSNLAEISLIKDTEVQRILPKLFNIIHYVQGDVLRVTQANKSIRLLLDEKNLEQVMALFPKDKIITKEKDLAEINIYIHPQMQKTPGILAIIANELAINKINIVEFVTCPPEMLCIIKKEDLVKASSILYQLCESK</sequence>
<feature type="non-terminal residue" evidence="1">
    <location>
        <position position="1"/>
    </location>
</feature>
<evidence type="ECO:0008006" key="2">
    <source>
        <dbReference type="Google" id="ProtNLM"/>
    </source>
</evidence>
<dbReference type="AlphaFoldDB" id="X0VVN5"/>
<dbReference type="EMBL" id="BARS01033775">
    <property type="protein sequence ID" value="GAG15197.1"/>
    <property type="molecule type" value="Genomic_DNA"/>
</dbReference>
<comment type="caution">
    <text evidence="1">The sequence shown here is derived from an EMBL/GenBank/DDBJ whole genome shotgun (WGS) entry which is preliminary data.</text>
</comment>
<evidence type="ECO:0000313" key="1">
    <source>
        <dbReference type="EMBL" id="GAG15197.1"/>
    </source>
</evidence>
<name>X0VVN5_9ZZZZ</name>
<proteinExistence type="predicted"/>